<evidence type="ECO:0000256" key="1">
    <source>
        <dbReference type="ARBA" id="ARBA00022729"/>
    </source>
</evidence>
<feature type="domain" description="Pectinesterase inhibitor" evidence="5">
    <location>
        <begin position="26"/>
        <end position="161"/>
    </location>
</feature>
<feature type="signal peptide" evidence="4">
    <location>
        <begin position="1"/>
        <end position="24"/>
    </location>
</feature>
<name>A0ABD1HIP3_SALDI</name>
<evidence type="ECO:0000313" key="7">
    <source>
        <dbReference type="Proteomes" id="UP001567538"/>
    </source>
</evidence>
<comment type="caution">
    <text evidence="6">The sequence shown here is derived from an EMBL/GenBank/DDBJ whole genome shotgun (WGS) entry which is preliminary data.</text>
</comment>
<reference evidence="6 7" key="1">
    <citation type="submission" date="2024-06" db="EMBL/GenBank/DDBJ databases">
        <title>A chromosome level genome sequence of Diviner's sage (Salvia divinorum).</title>
        <authorList>
            <person name="Ford S.A."/>
            <person name="Ro D.-K."/>
            <person name="Ness R.W."/>
            <person name="Phillips M.A."/>
        </authorList>
    </citation>
    <scope>NUCLEOTIDE SEQUENCE [LARGE SCALE GENOMIC DNA]</scope>
    <source>
        <strain evidence="6">SAF-2024a</strain>
        <tissue evidence="6">Leaf</tissue>
    </source>
</reference>
<proteinExistence type="inferred from homology"/>
<accession>A0ABD1HIP3</accession>
<protein>
    <submittedName>
        <fullName evidence="6">Cell wall / vacuolar inhibitor of fructosidase 2-like</fullName>
    </submittedName>
</protein>
<evidence type="ECO:0000256" key="4">
    <source>
        <dbReference type="SAM" id="SignalP"/>
    </source>
</evidence>
<keyword evidence="2" id="KW-1015">Disulfide bond</keyword>
<dbReference type="Pfam" id="PF04043">
    <property type="entry name" value="PMEI"/>
    <property type="match status" value="1"/>
</dbReference>
<dbReference type="CDD" id="cd14859">
    <property type="entry name" value="PMEI_like"/>
    <property type="match status" value="1"/>
</dbReference>
<keyword evidence="1 4" id="KW-0732">Signal</keyword>
<dbReference type="Gene3D" id="1.20.140.40">
    <property type="entry name" value="Invertase/pectin methylesterase inhibitor family protein"/>
    <property type="match status" value="1"/>
</dbReference>
<dbReference type="AlphaFoldDB" id="A0ABD1HIP3"/>
<evidence type="ECO:0000256" key="2">
    <source>
        <dbReference type="ARBA" id="ARBA00023157"/>
    </source>
</evidence>
<dbReference type="InterPro" id="IPR006501">
    <property type="entry name" value="Pectinesterase_inhib_dom"/>
</dbReference>
<organism evidence="6 7">
    <name type="scientific">Salvia divinorum</name>
    <name type="common">Maria pastora</name>
    <name type="synonym">Diviner's sage</name>
    <dbReference type="NCBI Taxonomy" id="28513"/>
    <lineage>
        <taxon>Eukaryota</taxon>
        <taxon>Viridiplantae</taxon>
        <taxon>Streptophyta</taxon>
        <taxon>Embryophyta</taxon>
        <taxon>Tracheophyta</taxon>
        <taxon>Spermatophyta</taxon>
        <taxon>Magnoliopsida</taxon>
        <taxon>eudicotyledons</taxon>
        <taxon>Gunneridae</taxon>
        <taxon>Pentapetalae</taxon>
        <taxon>asterids</taxon>
        <taxon>lamiids</taxon>
        <taxon>Lamiales</taxon>
        <taxon>Lamiaceae</taxon>
        <taxon>Nepetoideae</taxon>
        <taxon>Mentheae</taxon>
        <taxon>Salviinae</taxon>
        <taxon>Salvia</taxon>
        <taxon>Salvia subgen. Calosphace</taxon>
    </lineage>
</organism>
<comment type="similarity">
    <text evidence="3">Belongs to the PMEI family.</text>
</comment>
<evidence type="ECO:0000313" key="6">
    <source>
        <dbReference type="EMBL" id="KAL1556285.1"/>
    </source>
</evidence>
<dbReference type="Proteomes" id="UP001567538">
    <property type="component" value="Unassembled WGS sequence"/>
</dbReference>
<dbReference type="SMART" id="SM00856">
    <property type="entry name" value="PMEI"/>
    <property type="match status" value="1"/>
</dbReference>
<dbReference type="SUPFAM" id="SSF101148">
    <property type="entry name" value="Plant invertase/pectin methylesterase inhibitor"/>
    <property type="match status" value="1"/>
</dbReference>
<sequence>MAAASRIISLAVAALCCLLLSAAAQKPDLAIVVCRNTTDFAFCRAAVYSDPLTPGADRYELVDIIFRLTFRNASDTRGYIAGEVKSGAGDLKKCLADYDEAVAILERVLNDLNSESYYDLDSRSLDIQRRVSDCGKGLRLGFGLAQRNQNMLKFANMCYVVSKLF</sequence>
<dbReference type="InterPro" id="IPR052421">
    <property type="entry name" value="PCW_Enzyme_Inhibitor"/>
</dbReference>
<dbReference type="PANTHER" id="PTHR36710">
    <property type="entry name" value="PECTINESTERASE INHIBITOR-LIKE"/>
    <property type="match status" value="1"/>
</dbReference>
<dbReference type="NCBIfam" id="TIGR01614">
    <property type="entry name" value="PME_inhib"/>
    <property type="match status" value="1"/>
</dbReference>
<gene>
    <name evidence="6" type="ORF">AAHA92_11933</name>
</gene>
<evidence type="ECO:0000256" key="3">
    <source>
        <dbReference type="ARBA" id="ARBA00038471"/>
    </source>
</evidence>
<dbReference type="InterPro" id="IPR035513">
    <property type="entry name" value="Invertase/methylesterase_inhib"/>
</dbReference>
<evidence type="ECO:0000259" key="5">
    <source>
        <dbReference type="SMART" id="SM00856"/>
    </source>
</evidence>
<dbReference type="EMBL" id="JBEAFC010000005">
    <property type="protein sequence ID" value="KAL1556285.1"/>
    <property type="molecule type" value="Genomic_DNA"/>
</dbReference>
<feature type="chain" id="PRO_5044777365" evidence="4">
    <location>
        <begin position="25"/>
        <end position="165"/>
    </location>
</feature>
<keyword evidence="7" id="KW-1185">Reference proteome</keyword>
<dbReference type="PANTHER" id="PTHR36710:SF18">
    <property type="entry name" value="PECTINESTERASE INHIBITOR 5-RELATED"/>
    <property type="match status" value="1"/>
</dbReference>